<evidence type="ECO:0000313" key="2">
    <source>
        <dbReference type="EMBL" id="KAJ7959484.1"/>
    </source>
</evidence>
<dbReference type="EMBL" id="JARAOO010000008">
    <property type="protein sequence ID" value="KAJ7959484.1"/>
    <property type="molecule type" value="Genomic_DNA"/>
</dbReference>
<feature type="compositionally biased region" description="Basic residues" evidence="1">
    <location>
        <begin position="94"/>
        <end position="105"/>
    </location>
</feature>
<dbReference type="PANTHER" id="PTHR34810">
    <property type="entry name" value="DNA-BINDING PROTEIN BIN4"/>
    <property type="match status" value="1"/>
</dbReference>
<organism evidence="2 3">
    <name type="scientific">Quillaja saponaria</name>
    <name type="common">Soap bark tree</name>
    <dbReference type="NCBI Taxonomy" id="32244"/>
    <lineage>
        <taxon>Eukaryota</taxon>
        <taxon>Viridiplantae</taxon>
        <taxon>Streptophyta</taxon>
        <taxon>Embryophyta</taxon>
        <taxon>Tracheophyta</taxon>
        <taxon>Spermatophyta</taxon>
        <taxon>Magnoliopsida</taxon>
        <taxon>eudicotyledons</taxon>
        <taxon>Gunneridae</taxon>
        <taxon>Pentapetalae</taxon>
        <taxon>rosids</taxon>
        <taxon>fabids</taxon>
        <taxon>Fabales</taxon>
        <taxon>Quillajaceae</taxon>
        <taxon>Quillaja</taxon>
    </lineage>
</organism>
<reference evidence="2" key="1">
    <citation type="journal article" date="2023" name="Science">
        <title>Elucidation of the pathway for biosynthesis of saponin adjuvants from the soapbark tree.</title>
        <authorList>
            <person name="Reed J."/>
            <person name="Orme A."/>
            <person name="El-Demerdash A."/>
            <person name="Owen C."/>
            <person name="Martin L.B.B."/>
            <person name="Misra R.C."/>
            <person name="Kikuchi S."/>
            <person name="Rejzek M."/>
            <person name="Martin A.C."/>
            <person name="Harkess A."/>
            <person name="Leebens-Mack J."/>
            <person name="Louveau T."/>
            <person name="Stephenson M.J."/>
            <person name="Osbourn A."/>
        </authorList>
    </citation>
    <scope>NUCLEOTIDE SEQUENCE</scope>
    <source>
        <strain evidence="2">S10</strain>
    </source>
</reference>
<feature type="region of interest" description="Disordered" evidence="1">
    <location>
        <begin position="390"/>
        <end position="458"/>
    </location>
</feature>
<dbReference type="GO" id="GO:0003690">
    <property type="term" value="F:double-stranded DNA binding"/>
    <property type="evidence" value="ECO:0007669"/>
    <property type="project" value="InterPro"/>
</dbReference>
<sequence>MTSSREESPDWLRSFKAPIEANSPLILSSDSESVQYGSPSRDNSIDLEGPSLQSPTFPENDKNQDMGLAEADEESLSRKALKTKSSKIQEGISPKKKKVYKRKKREGNEGDKQVPKEVNIEKQTKLEETIHSIWTLSSDSESCHDHSPTREDLVQPAESSQKQKSQFQEIEKCRGAIPGGSKGKSPSKKASKEKSLQKQIDLESHTLTKGKKIKGSTYREENYSLCVGLYGLTYEVFLLFSCIYLIMGQRMAEDVHVAEEETPDKHREPNVSSSRLPLVLSEKVNRTKALVECEGDSIDLSGDMGVVGRVVISDSPSGNQEMYLDLKGTIYKTAIIPSRTFCVVSLNQSEAKIEAIMDDFIQLKPQSNVYEAETMVEGTLEGFSFDSEDEAEKMPKVISHQTDQNEQVQEQINGKTKGKADKTSGVARKRGNSTGGKPQPPKKVRKKTQGPKKAKTKK</sequence>
<dbReference type="GO" id="GO:0051276">
    <property type="term" value="P:chromosome organization"/>
    <property type="evidence" value="ECO:0007669"/>
    <property type="project" value="TreeGrafter"/>
</dbReference>
<keyword evidence="2" id="KW-0238">DNA-binding</keyword>
<feature type="compositionally biased region" description="Basic and acidic residues" evidence="1">
    <location>
        <begin position="190"/>
        <end position="201"/>
    </location>
</feature>
<gene>
    <name evidence="2" type="ORF">O6P43_020055</name>
</gene>
<dbReference type="InterPro" id="IPR033246">
    <property type="entry name" value="BIN4"/>
</dbReference>
<dbReference type="GO" id="GO:0005634">
    <property type="term" value="C:nucleus"/>
    <property type="evidence" value="ECO:0007669"/>
    <property type="project" value="TreeGrafter"/>
</dbReference>
<dbReference type="GO" id="GO:0009330">
    <property type="term" value="C:DNA topoisomerase type II (double strand cut, ATP-hydrolyzing) complex"/>
    <property type="evidence" value="ECO:0007669"/>
    <property type="project" value="InterPro"/>
</dbReference>
<comment type="caution">
    <text evidence="2">The sequence shown here is derived from an EMBL/GenBank/DDBJ whole genome shotgun (WGS) entry which is preliminary data.</text>
</comment>
<feature type="compositionally biased region" description="Basic and acidic residues" evidence="1">
    <location>
        <begin position="141"/>
        <end position="153"/>
    </location>
</feature>
<proteinExistence type="predicted"/>
<evidence type="ECO:0000256" key="1">
    <source>
        <dbReference type="SAM" id="MobiDB-lite"/>
    </source>
</evidence>
<feature type="compositionally biased region" description="Polar residues" evidence="1">
    <location>
        <begin position="25"/>
        <end position="42"/>
    </location>
</feature>
<protein>
    <submittedName>
        <fullName evidence="2">DNA-binding protein BIN4</fullName>
    </submittedName>
</protein>
<evidence type="ECO:0000313" key="3">
    <source>
        <dbReference type="Proteomes" id="UP001163823"/>
    </source>
</evidence>
<name>A0AAD7LJU3_QUISA</name>
<keyword evidence="3" id="KW-1185">Reference proteome</keyword>
<dbReference type="KEGG" id="qsa:O6P43_020055"/>
<dbReference type="GO" id="GO:0042023">
    <property type="term" value="P:DNA endoreduplication"/>
    <property type="evidence" value="ECO:0007669"/>
    <property type="project" value="InterPro"/>
</dbReference>
<dbReference type="AlphaFoldDB" id="A0AAD7LJU3"/>
<dbReference type="PANTHER" id="PTHR34810:SF1">
    <property type="entry name" value="DNA-BINDING PROTEIN BIN4"/>
    <property type="match status" value="1"/>
</dbReference>
<dbReference type="Proteomes" id="UP001163823">
    <property type="component" value="Chromosome 8"/>
</dbReference>
<accession>A0AAD7LJU3</accession>
<feature type="compositionally biased region" description="Low complexity" evidence="1">
    <location>
        <begin position="158"/>
        <end position="168"/>
    </location>
</feature>
<feature type="compositionally biased region" description="Polar residues" evidence="1">
    <location>
        <begin position="399"/>
        <end position="414"/>
    </location>
</feature>
<feature type="compositionally biased region" description="Basic residues" evidence="1">
    <location>
        <begin position="440"/>
        <end position="458"/>
    </location>
</feature>
<feature type="compositionally biased region" description="Basic and acidic residues" evidence="1">
    <location>
        <begin position="106"/>
        <end position="123"/>
    </location>
</feature>
<feature type="region of interest" description="Disordered" evidence="1">
    <location>
        <begin position="22"/>
        <end position="123"/>
    </location>
</feature>
<feature type="region of interest" description="Disordered" evidence="1">
    <location>
        <begin position="137"/>
        <end position="201"/>
    </location>
</feature>